<dbReference type="Proteomes" id="UP000095705">
    <property type="component" value="Unassembled WGS sequence"/>
</dbReference>
<reference evidence="1 2" key="1">
    <citation type="submission" date="2016-08" db="EMBL/GenBank/DDBJ databases">
        <title>The complete genome of Streptomyces subrutilus 10-1-1.</title>
        <authorList>
            <person name="Chen X."/>
        </authorList>
    </citation>
    <scope>NUCLEOTIDE SEQUENCE [LARGE SCALE GENOMIC DNA]</scope>
    <source>
        <strain evidence="1 2">10-1-1</strain>
    </source>
</reference>
<evidence type="ECO:0000313" key="2">
    <source>
        <dbReference type="Proteomes" id="UP000095705"/>
    </source>
</evidence>
<keyword evidence="2" id="KW-1185">Reference proteome</keyword>
<dbReference type="AlphaFoldDB" id="A0A1E5PZ05"/>
<comment type="caution">
    <text evidence="1">The sequence shown here is derived from an EMBL/GenBank/DDBJ whole genome shotgun (WGS) entry which is preliminary data.</text>
</comment>
<dbReference type="EMBL" id="MEHK01000001">
    <property type="protein sequence ID" value="OEJ34733.1"/>
    <property type="molecule type" value="Genomic_DNA"/>
</dbReference>
<sequence>MADQTAATVRCVAKNPGDSRVALDAPGPTTEVATARPTFVAIDTEGEPRPVPALDGSGALSS</sequence>
<name>A0A1E5PZ05_9ACTN</name>
<organism evidence="1 2">
    <name type="scientific">Streptomyces subrutilus</name>
    <dbReference type="NCBI Taxonomy" id="36818"/>
    <lineage>
        <taxon>Bacteria</taxon>
        <taxon>Bacillati</taxon>
        <taxon>Actinomycetota</taxon>
        <taxon>Actinomycetes</taxon>
        <taxon>Kitasatosporales</taxon>
        <taxon>Streptomycetaceae</taxon>
        <taxon>Streptomyces</taxon>
    </lineage>
</organism>
<protein>
    <submittedName>
        <fullName evidence="1">Uncharacterized protein</fullName>
    </submittedName>
</protein>
<gene>
    <name evidence="1" type="ORF">BGK67_28390</name>
</gene>
<accession>A0A1E5PZ05</accession>
<proteinExistence type="predicted"/>
<evidence type="ECO:0000313" key="1">
    <source>
        <dbReference type="EMBL" id="OEJ34733.1"/>
    </source>
</evidence>
<dbReference type="RefSeq" id="WP_069922924.1">
    <property type="nucleotide sequence ID" value="NZ_MEHK01000001.1"/>
</dbReference>